<evidence type="ECO:0000256" key="2">
    <source>
        <dbReference type="ARBA" id="ARBA00023134"/>
    </source>
</evidence>
<dbReference type="InterPro" id="IPR029006">
    <property type="entry name" value="ADF-H/Gelsolin-like_dom_sf"/>
</dbReference>
<evidence type="ECO:0000259" key="8">
    <source>
        <dbReference type="Pfam" id="PF25480"/>
    </source>
</evidence>
<keyword evidence="11" id="KW-1185">Reference proteome</keyword>
<feature type="compositionally biased region" description="Basic and acidic residues" evidence="5">
    <location>
        <begin position="468"/>
        <end position="479"/>
    </location>
</feature>
<dbReference type="Gene3D" id="3.40.20.10">
    <property type="entry name" value="Severin"/>
    <property type="match status" value="3"/>
</dbReference>
<feature type="compositionally biased region" description="Polar residues" evidence="5">
    <location>
        <begin position="1467"/>
        <end position="1479"/>
    </location>
</feature>
<feature type="compositionally biased region" description="Basic and acidic residues" evidence="5">
    <location>
        <begin position="931"/>
        <end position="945"/>
    </location>
</feature>
<keyword evidence="4" id="KW-0460">Magnesium</keyword>
<dbReference type="GO" id="GO:0003924">
    <property type="term" value="F:GTPase activity"/>
    <property type="evidence" value="ECO:0007669"/>
    <property type="project" value="InterPro"/>
</dbReference>
<dbReference type="SUPFAM" id="SSF52540">
    <property type="entry name" value="P-loop containing nucleoside triphosphate hydrolases"/>
    <property type="match status" value="1"/>
</dbReference>
<keyword evidence="4" id="KW-0479">Metal-binding</keyword>
<feature type="compositionally biased region" description="Basic and acidic residues" evidence="5">
    <location>
        <begin position="1482"/>
        <end position="1496"/>
    </location>
</feature>
<keyword evidence="2 3" id="KW-0342">GTP-binding</keyword>
<dbReference type="SMART" id="SM00262">
    <property type="entry name" value="GEL"/>
    <property type="match status" value="1"/>
</dbReference>
<gene>
    <name evidence="10" type="ORF">GTA08_BOTSDO07091</name>
    <name evidence="9" type="ORF">GTA08_BOTSDO11286</name>
</gene>
<feature type="compositionally biased region" description="Basic residues" evidence="5">
    <location>
        <begin position="1220"/>
        <end position="1233"/>
    </location>
</feature>
<feature type="domain" description="DUF7904" evidence="8">
    <location>
        <begin position="1751"/>
        <end position="1849"/>
    </location>
</feature>
<dbReference type="SMART" id="SM00178">
    <property type="entry name" value="SAR"/>
    <property type="match status" value="1"/>
</dbReference>
<feature type="region of interest" description="Disordered" evidence="5">
    <location>
        <begin position="219"/>
        <end position="822"/>
    </location>
</feature>
<feature type="compositionally biased region" description="Basic and acidic residues" evidence="5">
    <location>
        <begin position="1032"/>
        <end position="1043"/>
    </location>
</feature>
<feature type="compositionally biased region" description="Basic and acidic residues" evidence="5">
    <location>
        <begin position="551"/>
        <end position="563"/>
    </location>
</feature>
<dbReference type="EMBL" id="WWBZ02000082">
    <property type="protein sequence ID" value="KAF4300777.1"/>
    <property type="molecule type" value="Genomic_DNA"/>
</dbReference>
<feature type="compositionally biased region" description="Low complexity" evidence="5">
    <location>
        <begin position="1196"/>
        <end position="1206"/>
    </location>
</feature>
<feature type="region of interest" description="Disordered" evidence="5">
    <location>
        <begin position="851"/>
        <end position="1704"/>
    </location>
</feature>
<evidence type="ECO:0000313" key="10">
    <source>
        <dbReference type="EMBL" id="KAF4305211.1"/>
    </source>
</evidence>
<dbReference type="GO" id="GO:0046872">
    <property type="term" value="F:metal ion binding"/>
    <property type="evidence" value="ECO:0007669"/>
    <property type="project" value="UniProtKB-KW"/>
</dbReference>
<sequence>MLSILRKARLKDKEMRILMLGLDNAGKTTIVKKIMNEDVNSVSPTLGFIIKTIEYEGYKLNIWDVGGQKTLRTYWKNYFEKTDTLIWVVDSTDRERIDDCRKELKGLLLEEARTRAALKLDFATDSSAAADGSEPPLSTNIPAAARQVGQIRATRAPIPHQSIMSSPSDEAPAPAPTDDPLLSPTSFVEHIRELGEKRDREDQERNRLLEEQILQGRAERAARRAERHRSLSPEKPFQLNTPPSARDTPPRSPQLDSPPLAMDAHGDALQRLTGSAPDSQGDETATPAKASPAAPSTPTRSNTLSWQQRRPNSSSGRRPLSQIAAENSASRSPNHTPEPSTPADDTASKAQIAQSLGSKDPSWFRQTPDRGIGSAANRRSREDDGAEAASISDKRQLPGLSRDAPTEAPSSPPTESVRSSSPSRASSVRGSAVFSNRLSRDTSVSGYSASEMKSPLPTLESQRFRPPTSEHDDTEHGPSERSMAMSPSQGRVAPERTPSPTKGMGGFVQSAMMRRSDSVNKRWSVQTGGGLSRQDSTASTGAFGGASTPKLDARPTSRGEASERPSSSHSNSTEKGTGASADEPFTRPTLSLRHSRGKSVSSITQLEENRSGGASPVSPAKRWSRSPTKSSWLESALGAKPESPKPKPQPEQPSWMAEISKIKAQKASVDLSRSDKPDTDAPTTPTSPTKFPSRDALRKSESRGSAQGAVAQSPDLGQGPPEKITDREQLPAPESAKHIASTPKSKPDTLSSPKMETAKDSAASPTLESPAAKAEKPAVGVKSPGLRGANAPASKPEDASKPDFRTTLKHRQRQSENPKKEELEFQNVFGKLKKTQTEKFVAPDALKDNITRGKNALNQTGGVPPRVRKDEFRESLVKQRESIKLKAEESGGSHVRAGSLTKPAEPVAEALQIRKHLGRTGSVAKISSPPTKEEPTTTETTESKGSEVASEMTESTAKPRTESSSDAPPSPEKEEPPSKEELPTKEESLTKGKIATKEEAPAKTRTESLSKTPLSPAKEEPSAPEALTKLKSLRERKLTESSKQDTSNKGYEAPTKPVGKLPGKLADRFPNLSDTSSKPVGLPARPNLKPVGKLADRFPAAAGAAKSPTTKSPVEKEPEAPSPSKLSNRVPGKLADRFNAPSEATKPTLGEKETEPAAKLSNRASGKLTDRFNPNLAAMLARGPSPGGPGAGARGSGSATSVTSAVEPEPGSTKELTHMTKGRARGPKRRAPKTKSADSPPETPTEIVSPKPVRKASVVANISLVKEKDVLPSSPTASQKQDEKPSEPLATSPPPDSKPKPVAPAKSAEVSRRVSAKLDSPSEPVVPAKSPELSRRISAKFEQPSPPPEPAAKSPELSRRISAKFEQRKSPPPEPSTHKPSELSKKASGKFDSHQSAIELDLSAATKADSPKKAESPKEASPVKSASPTKVESPIKLGSPVNKADTSNKPTSPTKIEFPVKVETPSKAVTISKPASPTKTDVPGKTDAGAKSDIAKRIAALKQGGDQPTSSQPGAPKPLFSGASRFNQENKSPTSPSAPSPQTPTIESPKPQKPLPQPPVAEEEKPPTPAKDKPETGSNSVKSAAAMWARQSDSGSAPGTPRVKSPIKLPTKKDEQEAMENAGLAKPESPKPVGLGIAALNENKENRSPAPTPSVRISKELPAPPTKAPLSPPTTAGASPPKPAKKPESISSSRKASQESPIPQQSEAGQLFADFFDDAPVSTGKLDVDAHAVLTGSPLSTDRVKTARKEIQEITGDGKLSPVPAQEEHILFDNSMYLCTHVFASSNGAKNTEVYLWTGSAVPEPSIEDAQLFARKAARDVGGKLLIIRQGKECPNFFQALGGILITRKGTRTDHQKQYMLCGRQHLGNMAFDEVEFSLSSLCSGFAYLISSRTGLLSGKIFLWKGKGCNAEELGCARLIGMDLGLTPEIEEIDEGKESASFLDIFPAPENGKEKRVPRSADHWRLKAKHDKYGVRLFRIDEKPVQSSGSFQNNSGAAAAPGGPKPNMTADVVEIAPFGQMDLEAENIYVLDAFFEIYIVVGALSRNQSHAFSTALLFAQEYGILAASLQDRPFVPVSTVVLEGVPRDMKAVFRGWQDQMQSTAALMAGKPRRGKSLRIVGLQAAIAATRENTSATAAA</sequence>
<feature type="compositionally biased region" description="Polar residues" evidence="5">
    <location>
        <begin position="1444"/>
        <end position="1454"/>
    </location>
</feature>
<dbReference type="Pfam" id="PF25480">
    <property type="entry name" value="DUF7904"/>
    <property type="match status" value="1"/>
</dbReference>
<feature type="compositionally biased region" description="Low complexity" evidence="5">
    <location>
        <begin position="680"/>
        <end position="691"/>
    </location>
</feature>
<feature type="domain" description="DUF4045" evidence="7">
    <location>
        <begin position="185"/>
        <end position="882"/>
    </location>
</feature>
<feature type="compositionally biased region" description="Basic and acidic residues" evidence="5">
    <location>
        <begin position="1356"/>
        <end position="1393"/>
    </location>
</feature>
<dbReference type="PRINTS" id="PR00328">
    <property type="entry name" value="SAR1GTPBP"/>
</dbReference>
<feature type="compositionally biased region" description="Polar residues" evidence="5">
    <location>
        <begin position="742"/>
        <end position="754"/>
    </location>
</feature>
<dbReference type="GO" id="GO:0051015">
    <property type="term" value="F:actin filament binding"/>
    <property type="evidence" value="ECO:0007669"/>
    <property type="project" value="InterPro"/>
</dbReference>
<dbReference type="InterPro" id="IPR007123">
    <property type="entry name" value="Gelsolin-like_dom"/>
</dbReference>
<protein>
    <submittedName>
        <fullName evidence="9">Gelsolin</fullName>
    </submittedName>
</protein>
<dbReference type="SMART" id="SM00177">
    <property type="entry name" value="ARF"/>
    <property type="match status" value="1"/>
</dbReference>
<feature type="domain" description="Gelsolin-like" evidence="6">
    <location>
        <begin position="1872"/>
        <end position="1943"/>
    </location>
</feature>
<dbReference type="InterPro" id="IPR006689">
    <property type="entry name" value="Small_GTPase_ARF/SAR"/>
</dbReference>
<dbReference type="NCBIfam" id="TIGR00231">
    <property type="entry name" value="small_GTP"/>
    <property type="match status" value="1"/>
</dbReference>
<dbReference type="Pfam" id="PF00626">
    <property type="entry name" value="Gelsolin"/>
    <property type="match status" value="1"/>
</dbReference>
<dbReference type="InterPro" id="IPR057226">
    <property type="entry name" value="DUF7904"/>
</dbReference>
<feature type="compositionally biased region" description="Polar residues" evidence="5">
    <location>
        <begin position="300"/>
        <end position="316"/>
    </location>
</feature>
<dbReference type="PANTHER" id="PTHR45697">
    <property type="entry name" value="ADP-RIBOSYLATION FACTOR-LIKE PROTEIN 2-RELATED"/>
    <property type="match status" value="1"/>
</dbReference>
<dbReference type="Gene3D" id="3.40.50.300">
    <property type="entry name" value="P-loop containing nucleotide triphosphate hydrolases"/>
    <property type="match status" value="1"/>
</dbReference>
<feature type="binding site" evidence="3">
    <location>
        <position position="67"/>
    </location>
    <ligand>
        <name>GTP</name>
        <dbReference type="ChEBI" id="CHEBI:37565"/>
    </ligand>
</feature>
<dbReference type="InterPro" id="IPR007122">
    <property type="entry name" value="Villin/Gelsolin"/>
</dbReference>
<dbReference type="InterPro" id="IPR005225">
    <property type="entry name" value="Small_GTP-bd"/>
</dbReference>
<evidence type="ECO:0000313" key="11">
    <source>
        <dbReference type="Proteomes" id="UP000572817"/>
    </source>
</evidence>
<evidence type="ECO:0000313" key="9">
    <source>
        <dbReference type="EMBL" id="KAF4300777.1"/>
    </source>
</evidence>
<dbReference type="EMBL" id="WWBZ02000040">
    <property type="protein sequence ID" value="KAF4305211.1"/>
    <property type="molecule type" value="Genomic_DNA"/>
</dbReference>
<accession>A0A8H4N2H6</accession>
<comment type="caution">
    <text evidence="9">The sequence shown here is derived from an EMBL/GenBank/DDBJ whole genome shotgun (WGS) entry which is preliminary data.</text>
</comment>
<name>A0A8H4N2H6_9PEZI</name>
<feature type="compositionally biased region" description="Basic and acidic residues" evidence="5">
    <location>
        <begin position="1562"/>
        <end position="1575"/>
    </location>
</feature>
<feature type="compositionally biased region" description="Basic and acidic residues" evidence="5">
    <location>
        <begin position="692"/>
        <end position="702"/>
    </location>
</feature>
<evidence type="ECO:0000256" key="5">
    <source>
        <dbReference type="SAM" id="MobiDB-lite"/>
    </source>
</evidence>
<dbReference type="PROSITE" id="PS51417">
    <property type="entry name" value="ARF"/>
    <property type="match status" value="1"/>
</dbReference>
<feature type="compositionally biased region" description="Basic and acidic residues" evidence="5">
    <location>
        <begin position="1409"/>
        <end position="1418"/>
    </location>
</feature>
<feature type="compositionally biased region" description="Basic and acidic residues" evidence="5">
    <location>
        <begin position="219"/>
        <end position="232"/>
    </location>
</feature>
<dbReference type="InterPro" id="IPR027417">
    <property type="entry name" value="P-loop_NTPase"/>
</dbReference>
<feature type="compositionally biased region" description="Pro residues" evidence="5">
    <location>
        <begin position="1662"/>
        <end position="1672"/>
    </location>
</feature>
<dbReference type="SUPFAM" id="SSF55753">
    <property type="entry name" value="Actin depolymerizing proteins"/>
    <property type="match status" value="2"/>
</dbReference>
<feature type="compositionally biased region" description="Polar residues" evidence="5">
    <location>
        <begin position="324"/>
        <end position="338"/>
    </location>
</feature>
<dbReference type="Pfam" id="PF00025">
    <property type="entry name" value="Arf"/>
    <property type="match status" value="1"/>
</dbReference>
<feature type="compositionally biased region" description="Polar residues" evidence="5">
    <location>
        <begin position="348"/>
        <end position="357"/>
    </location>
</feature>
<evidence type="ECO:0000256" key="4">
    <source>
        <dbReference type="PIRSR" id="PIRSR606689-2"/>
    </source>
</evidence>
<feature type="binding site" evidence="4">
    <location>
        <position position="45"/>
    </location>
    <ligand>
        <name>Mg(2+)</name>
        <dbReference type="ChEBI" id="CHEBI:18420"/>
    </ligand>
</feature>
<dbReference type="InterPro" id="IPR044612">
    <property type="entry name" value="ARL2/3"/>
</dbReference>
<feature type="compositionally biased region" description="Low complexity" evidence="5">
    <location>
        <begin position="165"/>
        <end position="183"/>
    </location>
</feature>
<keyword evidence="1 3" id="KW-0547">Nucleotide-binding</keyword>
<feature type="compositionally biased region" description="Basic and acidic residues" evidence="5">
    <location>
        <begin position="813"/>
        <end position="822"/>
    </location>
</feature>
<feature type="compositionally biased region" description="Polar residues" evidence="5">
    <location>
        <begin position="564"/>
        <end position="575"/>
    </location>
</feature>
<feature type="binding site" evidence="4">
    <location>
        <position position="28"/>
    </location>
    <ligand>
        <name>Mg(2+)</name>
        <dbReference type="ChEBI" id="CHEBI:18420"/>
    </ligand>
</feature>
<evidence type="ECO:0000256" key="3">
    <source>
        <dbReference type="PIRSR" id="PIRSR606689-1"/>
    </source>
</evidence>
<dbReference type="Proteomes" id="UP000572817">
    <property type="component" value="Unassembled WGS sequence"/>
</dbReference>
<feature type="compositionally biased region" description="Basic and acidic residues" evidence="5">
    <location>
        <begin position="867"/>
        <end position="891"/>
    </location>
</feature>
<proteinExistence type="predicted"/>
<dbReference type="GO" id="GO:0005525">
    <property type="term" value="F:GTP binding"/>
    <property type="evidence" value="ECO:0007669"/>
    <property type="project" value="UniProtKB-KW"/>
</dbReference>
<feature type="compositionally biased region" description="Basic and acidic residues" evidence="5">
    <location>
        <begin position="971"/>
        <end position="1008"/>
    </location>
</feature>
<dbReference type="Pfam" id="PF13254">
    <property type="entry name" value="DUF4045"/>
    <property type="match status" value="1"/>
</dbReference>
<dbReference type="InterPro" id="IPR025118">
    <property type="entry name" value="DUF4045"/>
</dbReference>
<reference evidence="9 11" key="1">
    <citation type="submission" date="2020-04" db="EMBL/GenBank/DDBJ databases">
        <title>Genome Assembly and Annotation of Botryosphaeria dothidea sdau 11-99, a Latent Pathogen of Apple Fruit Ring Rot in China.</title>
        <authorList>
            <person name="Yu C."/>
            <person name="Diao Y."/>
            <person name="Lu Q."/>
            <person name="Zhao J."/>
            <person name="Cui S."/>
            <person name="Peng C."/>
            <person name="He B."/>
            <person name="Liu H."/>
        </authorList>
    </citation>
    <scope>NUCLEOTIDE SEQUENCE [LARGE SCALE GENOMIC DNA]</scope>
    <source>
        <strain evidence="11">sdau11-99</strain>
        <strain evidence="9">Sdau11-99</strain>
    </source>
</reference>
<feature type="compositionally biased region" description="Low complexity" evidence="5">
    <location>
        <begin position="406"/>
        <end position="435"/>
    </location>
</feature>
<feature type="compositionally biased region" description="Polar residues" evidence="5">
    <location>
        <begin position="1694"/>
        <end position="1704"/>
    </location>
</feature>
<evidence type="ECO:0000259" key="6">
    <source>
        <dbReference type="Pfam" id="PF00626"/>
    </source>
</evidence>
<evidence type="ECO:0000259" key="7">
    <source>
        <dbReference type="Pfam" id="PF13254"/>
    </source>
</evidence>
<feature type="binding site" evidence="3">
    <location>
        <begin position="21"/>
        <end position="28"/>
    </location>
    <ligand>
        <name>GTP</name>
        <dbReference type="ChEBI" id="CHEBI:37565"/>
    </ligand>
</feature>
<evidence type="ECO:0000256" key="1">
    <source>
        <dbReference type="ARBA" id="ARBA00022741"/>
    </source>
</evidence>
<dbReference type="OrthoDB" id="6375767at2759"/>
<feature type="compositionally biased region" description="Basic and acidic residues" evidence="5">
    <location>
        <begin position="795"/>
        <end position="806"/>
    </location>
</feature>
<feature type="compositionally biased region" description="Low complexity" evidence="5">
    <location>
        <begin position="284"/>
        <end position="299"/>
    </location>
</feature>
<organism evidence="9 11">
    <name type="scientific">Botryosphaeria dothidea</name>
    <dbReference type="NCBI Taxonomy" id="55169"/>
    <lineage>
        <taxon>Eukaryota</taxon>
        <taxon>Fungi</taxon>
        <taxon>Dikarya</taxon>
        <taxon>Ascomycota</taxon>
        <taxon>Pezizomycotina</taxon>
        <taxon>Dothideomycetes</taxon>
        <taxon>Dothideomycetes incertae sedis</taxon>
        <taxon>Botryosphaeriales</taxon>
        <taxon>Botryosphaeriaceae</taxon>
        <taxon>Botryosphaeria</taxon>
    </lineage>
</organism>
<feature type="region of interest" description="Disordered" evidence="5">
    <location>
        <begin position="160"/>
        <end position="183"/>
    </location>
</feature>